<name>A0A267HQQ0_9ENTE</name>
<dbReference type="InterPro" id="IPR045721">
    <property type="entry name" value="DUF6075"/>
</dbReference>
<dbReference type="EMBL" id="LHUG01000017">
    <property type="protein sequence ID" value="PAA99837.1"/>
    <property type="molecule type" value="Genomic_DNA"/>
</dbReference>
<dbReference type="AlphaFoldDB" id="A0A267HQQ0"/>
<organism evidence="1 2">
    <name type="scientific">Enterococcus canintestini</name>
    <dbReference type="NCBI Taxonomy" id="317010"/>
    <lineage>
        <taxon>Bacteria</taxon>
        <taxon>Bacillati</taxon>
        <taxon>Bacillota</taxon>
        <taxon>Bacilli</taxon>
        <taxon>Lactobacillales</taxon>
        <taxon>Enterococcaceae</taxon>
        <taxon>Enterococcus</taxon>
    </lineage>
</organism>
<reference evidence="1 2" key="1">
    <citation type="submission" date="2015-08" db="EMBL/GenBank/DDBJ databases">
        <title>Enterococcus genome sequence.</title>
        <authorList>
            <person name="Acedo J.Z."/>
            <person name="Vederas J.C."/>
        </authorList>
    </citation>
    <scope>NUCLEOTIDE SEQUENCE [LARGE SCALE GENOMIC DNA]</scope>
    <source>
        <strain evidence="1 2">49</strain>
    </source>
</reference>
<sequence length="93" mass="10885">MYIVSGNETLFANRHSLINYKEREINSEVWFTGSFSGGEQRLLQLAFNLFTNLPYYLTEGDQKEYISPLEIFAGLDDYHYRLAKNALDVRLRV</sequence>
<keyword evidence="2" id="KW-1185">Reference proteome</keyword>
<protein>
    <submittedName>
        <fullName evidence="1">Uncharacterized protein</fullName>
    </submittedName>
</protein>
<evidence type="ECO:0000313" key="2">
    <source>
        <dbReference type="Proteomes" id="UP000216797"/>
    </source>
</evidence>
<evidence type="ECO:0000313" key="1">
    <source>
        <dbReference type="EMBL" id="PAA99837.1"/>
    </source>
</evidence>
<dbReference type="Proteomes" id="UP000216797">
    <property type="component" value="Unassembled WGS sequence"/>
</dbReference>
<gene>
    <name evidence="1" type="ORF">AKL21_12405</name>
</gene>
<proteinExistence type="predicted"/>
<accession>A0A267HQQ0</accession>
<comment type="caution">
    <text evidence="1">The sequence shown here is derived from an EMBL/GenBank/DDBJ whole genome shotgun (WGS) entry which is preliminary data.</text>
</comment>
<dbReference type="Pfam" id="PF19552">
    <property type="entry name" value="DUF6075"/>
    <property type="match status" value="1"/>
</dbReference>